<protein>
    <submittedName>
        <fullName evidence="1">Uncharacterized protein</fullName>
    </submittedName>
</protein>
<organism evidence="1 2">
    <name type="scientific">Ixodes persulcatus</name>
    <name type="common">Taiga tick</name>
    <dbReference type="NCBI Taxonomy" id="34615"/>
    <lineage>
        <taxon>Eukaryota</taxon>
        <taxon>Metazoa</taxon>
        <taxon>Ecdysozoa</taxon>
        <taxon>Arthropoda</taxon>
        <taxon>Chelicerata</taxon>
        <taxon>Arachnida</taxon>
        <taxon>Acari</taxon>
        <taxon>Parasitiformes</taxon>
        <taxon>Ixodida</taxon>
        <taxon>Ixodoidea</taxon>
        <taxon>Ixodidae</taxon>
        <taxon>Ixodinae</taxon>
        <taxon>Ixodes</taxon>
    </lineage>
</organism>
<evidence type="ECO:0000313" key="2">
    <source>
        <dbReference type="Proteomes" id="UP000805193"/>
    </source>
</evidence>
<dbReference type="EMBL" id="JABSTQ010002130">
    <property type="protein sequence ID" value="KAG0444361.1"/>
    <property type="molecule type" value="Genomic_DNA"/>
</dbReference>
<keyword evidence="2" id="KW-1185">Reference proteome</keyword>
<reference evidence="1 2" key="1">
    <citation type="journal article" date="2020" name="Cell">
        <title>Large-Scale Comparative Analyses of Tick Genomes Elucidate Their Genetic Diversity and Vector Capacities.</title>
        <authorList>
            <consortium name="Tick Genome and Microbiome Consortium (TIGMIC)"/>
            <person name="Jia N."/>
            <person name="Wang J."/>
            <person name="Shi W."/>
            <person name="Du L."/>
            <person name="Sun Y."/>
            <person name="Zhan W."/>
            <person name="Jiang J.F."/>
            <person name="Wang Q."/>
            <person name="Zhang B."/>
            <person name="Ji P."/>
            <person name="Bell-Sakyi L."/>
            <person name="Cui X.M."/>
            <person name="Yuan T.T."/>
            <person name="Jiang B.G."/>
            <person name="Yang W.F."/>
            <person name="Lam T.T."/>
            <person name="Chang Q.C."/>
            <person name="Ding S.J."/>
            <person name="Wang X.J."/>
            <person name="Zhu J.G."/>
            <person name="Ruan X.D."/>
            <person name="Zhao L."/>
            <person name="Wei J.T."/>
            <person name="Ye R.Z."/>
            <person name="Que T.C."/>
            <person name="Du C.H."/>
            <person name="Zhou Y.H."/>
            <person name="Cheng J.X."/>
            <person name="Dai P.F."/>
            <person name="Guo W.B."/>
            <person name="Han X.H."/>
            <person name="Huang E.J."/>
            <person name="Li L.F."/>
            <person name="Wei W."/>
            <person name="Gao Y.C."/>
            <person name="Liu J.Z."/>
            <person name="Shao H.Z."/>
            <person name="Wang X."/>
            <person name="Wang C.C."/>
            <person name="Yang T.C."/>
            <person name="Huo Q.B."/>
            <person name="Li W."/>
            <person name="Chen H.Y."/>
            <person name="Chen S.E."/>
            <person name="Zhou L.G."/>
            <person name="Ni X.B."/>
            <person name="Tian J.H."/>
            <person name="Sheng Y."/>
            <person name="Liu T."/>
            <person name="Pan Y.S."/>
            <person name="Xia L.Y."/>
            <person name="Li J."/>
            <person name="Zhao F."/>
            <person name="Cao W.C."/>
        </authorList>
    </citation>
    <scope>NUCLEOTIDE SEQUENCE [LARGE SCALE GENOMIC DNA]</scope>
    <source>
        <strain evidence="1">Iper-2018</strain>
    </source>
</reference>
<sequence length="143" mass="16892">MIRTIIREELRFFLGQQRGPSPPSEPSGHRLDIQSTVRDELQVRQLFRIRTLESKQQQIIRHAEHHTPVTYNIGDEVLIWPPSRKPGKCEKFQKQFRGPFRISRQLSPTNYKVNSVIPPRDNRSKSTDVVHVARHKRYHRQAP</sequence>
<name>A0AC60QYG2_IXOPE</name>
<gene>
    <name evidence="1" type="ORF">HPB47_013881</name>
</gene>
<evidence type="ECO:0000313" key="1">
    <source>
        <dbReference type="EMBL" id="KAG0444361.1"/>
    </source>
</evidence>
<accession>A0AC60QYG2</accession>
<dbReference type="Proteomes" id="UP000805193">
    <property type="component" value="Unassembled WGS sequence"/>
</dbReference>
<comment type="caution">
    <text evidence="1">The sequence shown here is derived from an EMBL/GenBank/DDBJ whole genome shotgun (WGS) entry which is preliminary data.</text>
</comment>
<proteinExistence type="predicted"/>